<dbReference type="PIRSF" id="PIRSF004681">
    <property type="entry name" value="UCP004681"/>
    <property type="match status" value="1"/>
</dbReference>
<dbReference type="Proteomes" id="UP000070035">
    <property type="component" value="Unassembled WGS sequence"/>
</dbReference>
<dbReference type="PANTHER" id="PTHR30615:SF8">
    <property type="entry name" value="UPF0047 PROTEIN C4A8.02C"/>
    <property type="match status" value="1"/>
</dbReference>
<dbReference type="Pfam" id="PF01894">
    <property type="entry name" value="YjbQ"/>
    <property type="match status" value="1"/>
</dbReference>
<organism evidence="2 3">
    <name type="scientific">candidate division MSBL1 archaeon SCGC-AAA261F17</name>
    <dbReference type="NCBI Taxonomy" id="1698274"/>
    <lineage>
        <taxon>Archaea</taxon>
        <taxon>Methanobacteriati</taxon>
        <taxon>Methanobacteriota</taxon>
        <taxon>candidate division MSBL1</taxon>
    </lineage>
</organism>
<reference evidence="2 3" key="1">
    <citation type="journal article" date="2016" name="Sci. Rep.">
        <title>Metabolic traits of an uncultured archaeal lineage -MSBL1- from brine pools of the Red Sea.</title>
        <authorList>
            <person name="Mwirichia R."/>
            <person name="Alam I."/>
            <person name="Rashid M."/>
            <person name="Vinu M."/>
            <person name="Ba-Alawi W."/>
            <person name="Anthony Kamau A."/>
            <person name="Kamanda Ngugi D."/>
            <person name="Goker M."/>
            <person name="Klenk H.P."/>
            <person name="Bajic V."/>
            <person name="Stingl U."/>
        </authorList>
    </citation>
    <scope>NUCLEOTIDE SEQUENCE [LARGE SCALE GENOMIC DNA]</scope>
    <source>
        <strain evidence="2">SCGC-AAA261F17</strain>
    </source>
</reference>
<name>A0A133V720_9EURY</name>
<dbReference type="SUPFAM" id="SSF111038">
    <property type="entry name" value="YjbQ-like"/>
    <property type="match status" value="1"/>
</dbReference>
<dbReference type="Gene3D" id="2.60.120.460">
    <property type="entry name" value="YjbQ-like"/>
    <property type="match status" value="1"/>
</dbReference>
<evidence type="ECO:0000256" key="1">
    <source>
        <dbReference type="ARBA" id="ARBA00005534"/>
    </source>
</evidence>
<evidence type="ECO:0008006" key="4">
    <source>
        <dbReference type="Google" id="ProtNLM"/>
    </source>
</evidence>
<protein>
    <recommendedName>
        <fullName evidence="4">Secondary thiamine-phosphate synthase enzyme</fullName>
    </recommendedName>
</protein>
<dbReference type="EMBL" id="LHXY01000008">
    <property type="protein sequence ID" value="KXB02234.1"/>
    <property type="molecule type" value="Genomic_DNA"/>
</dbReference>
<comment type="similarity">
    <text evidence="1">Belongs to the UPF0047 family.</text>
</comment>
<sequence>MKTYSKEIEFATDKPRQVIDMTDKVLNVVRESGIKNGILIAQLPHATAMLALNENESGVKQDLLDKLNDFAPIDGGYRHDRIDDNAHAHLKAALVGSSRVLPIIDGRVIRGTWQSFLVIEQDGPRSRRRLVVTVFGESTTHD</sequence>
<accession>A0A133V720</accession>
<comment type="caution">
    <text evidence="2">The sequence shown here is derived from an EMBL/GenBank/DDBJ whole genome shotgun (WGS) entry which is preliminary data.</text>
</comment>
<gene>
    <name evidence="2" type="ORF">AKJ44_01020</name>
</gene>
<evidence type="ECO:0000313" key="3">
    <source>
        <dbReference type="Proteomes" id="UP000070035"/>
    </source>
</evidence>
<evidence type="ECO:0000313" key="2">
    <source>
        <dbReference type="EMBL" id="KXB02234.1"/>
    </source>
</evidence>
<dbReference type="AlphaFoldDB" id="A0A133V720"/>
<proteinExistence type="inferred from homology"/>
<dbReference type="InterPro" id="IPR001602">
    <property type="entry name" value="UPF0047_YjbQ-like"/>
</dbReference>
<dbReference type="InterPro" id="IPR035917">
    <property type="entry name" value="YjbQ-like_sf"/>
</dbReference>
<keyword evidence="3" id="KW-1185">Reference proteome</keyword>
<dbReference type="NCBIfam" id="TIGR00149">
    <property type="entry name" value="TIGR00149_YjbQ"/>
    <property type="match status" value="1"/>
</dbReference>
<dbReference type="PANTHER" id="PTHR30615">
    <property type="entry name" value="UNCHARACTERIZED PROTEIN YJBQ-RELATED"/>
    <property type="match status" value="1"/>
</dbReference>